<dbReference type="InterPro" id="IPR001173">
    <property type="entry name" value="Glyco_trans_2-like"/>
</dbReference>
<reference evidence="2" key="1">
    <citation type="journal article" date="2015" name="Nature">
        <title>Complex archaea that bridge the gap between prokaryotes and eukaryotes.</title>
        <authorList>
            <person name="Spang A."/>
            <person name="Saw J.H."/>
            <person name="Jorgensen S.L."/>
            <person name="Zaremba-Niedzwiedzka K."/>
            <person name="Martijn J."/>
            <person name="Lind A.E."/>
            <person name="van Eijk R."/>
            <person name="Schleper C."/>
            <person name="Guy L."/>
            <person name="Ettema T.J."/>
        </authorList>
    </citation>
    <scope>NUCLEOTIDE SEQUENCE</scope>
</reference>
<accession>A0A0F8VUB9</accession>
<evidence type="ECO:0000259" key="1">
    <source>
        <dbReference type="Pfam" id="PF00535"/>
    </source>
</evidence>
<dbReference type="CDD" id="cd04179">
    <property type="entry name" value="DPM_DPG-synthase_like"/>
    <property type="match status" value="1"/>
</dbReference>
<comment type="caution">
    <text evidence="2">The sequence shown here is derived from an EMBL/GenBank/DDBJ whole genome shotgun (WGS) entry which is preliminary data.</text>
</comment>
<dbReference type="PANTHER" id="PTHR48090">
    <property type="entry name" value="UNDECAPRENYL-PHOSPHATE 4-DEOXY-4-FORMAMIDO-L-ARABINOSE TRANSFERASE-RELATED"/>
    <property type="match status" value="1"/>
</dbReference>
<dbReference type="InterPro" id="IPR050256">
    <property type="entry name" value="Glycosyltransferase_2"/>
</dbReference>
<feature type="domain" description="Glycosyltransferase 2-like" evidence="1">
    <location>
        <begin position="48"/>
        <end position="163"/>
    </location>
</feature>
<dbReference type="Pfam" id="PF00535">
    <property type="entry name" value="Glycos_transf_2"/>
    <property type="match status" value="1"/>
</dbReference>
<organism evidence="2">
    <name type="scientific">marine sediment metagenome</name>
    <dbReference type="NCBI Taxonomy" id="412755"/>
    <lineage>
        <taxon>unclassified sequences</taxon>
        <taxon>metagenomes</taxon>
        <taxon>ecological metagenomes</taxon>
    </lineage>
</organism>
<dbReference type="SUPFAM" id="SSF53448">
    <property type="entry name" value="Nucleotide-diphospho-sugar transferases"/>
    <property type="match status" value="1"/>
</dbReference>
<dbReference type="Gene3D" id="3.90.550.10">
    <property type="entry name" value="Spore Coat Polysaccharide Biosynthesis Protein SpsA, Chain A"/>
    <property type="match status" value="1"/>
</dbReference>
<proteinExistence type="predicted"/>
<protein>
    <recommendedName>
        <fullName evidence="1">Glycosyltransferase 2-like domain-containing protein</fullName>
    </recommendedName>
</protein>
<dbReference type="InterPro" id="IPR029044">
    <property type="entry name" value="Nucleotide-diphossugar_trans"/>
</dbReference>
<sequence length="182" mass="20970">MTSVNTERRFETLTKKSETIEVNKAILYQDLYDYIKRFKTEEDDVLLSILLPMYNEEKTIKSVLEKLPYNDSIEIIVVDDHSTDGSLEKIEEVKLKREIKVISHKENQGYGGAIISGISQVKGKIIVTMDSDGQHSPDDIFNLIKPIFEEEADYTIGSRYKGKYFYQLPILTRLGEVLVEKL</sequence>
<dbReference type="AlphaFoldDB" id="A0A0F8VUB9"/>
<dbReference type="PANTHER" id="PTHR48090:SF7">
    <property type="entry name" value="RFBJ PROTEIN"/>
    <property type="match status" value="1"/>
</dbReference>
<feature type="non-terminal residue" evidence="2">
    <location>
        <position position="182"/>
    </location>
</feature>
<gene>
    <name evidence="2" type="ORF">LCGC14_3150600</name>
</gene>
<evidence type="ECO:0000313" key="2">
    <source>
        <dbReference type="EMBL" id="KKK47892.1"/>
    </source>
</evidence>
<name>A0A0F8VUB9_9ZZZZ</name>
<dbReference type="EMBL" id="LAZR01069342">
    <property type="protein sequence ID" value="KKK47892.1"/>
    <property type="molecule type" value="Genomic_DNA"/>
</dbReference>